<dbReference type="PANTHER" id="PTHR33540">
    <property type="entry name" value="TRNA THREONYLCARBAMOYLADENOSINE BIOSYNTHESIS PROTEIN TSAE"/>
    <property type="match status" value="1"/>
</dbReference>
<proteinExistence type="inferred from homology"/>
<keyword evidence="6" id="KW-0479">Metal-binding</keyword>
<keyword evidence="5" id="KW-0819">tRNA processing</keyword>
<dbReference type="InterPro" id="IPR027417">
    <property type="entry name" value="P-loop_NTPase"/>
</dbReference>
<dbReference type="GO" id="GO:0016740">
    <property type="term" value="F:transferase activity"/>
    <property type="evidence" value="ECO:0007669"/>
    <property type="project" value="UniProtKB-KW"/>
</dbReference>
<keyword evidence="11" id="KW-0808">Transferase</keyword>
<protein>
    <recommendedName>
        <fullName evidence="3">tRNA threonylcarbamoyladenosine biosynthesis protein TsaE</fullName>
    </recommendedName>
    <alternativeName>
        <fullName evidence="10">t(6)A37 threonylcarbamoyladenosine biosynthesis protein TsaE</fullName>
    </alternativeName>
</protein>
<dbReference type="GO" id="GO:0005524">
    <property type="term" value="F:ATP binding"/>
    <property type="evidence" value="ECO:0007669"/>
    <property type="project" value="UniProtKB-KW"/>
</dbReference>
<name>A0A6M0H1W2_9CLOT</name>
<evidence type="ECO:0000256" key="5">
    <source>
        <dbReference type="ARBA" id="ARBA00022694"/>
    </source>
</evidence>
<dbReference type="RefSeq" id="WP_199869725.1">
    <property type="nucleotide sequence ID" value="NZ_JAAGPU010000011.1"/>
</dbReference>
<evidence type="ECO:0000313" key="11">
    <source>
        <dbReference type="EMBL" id="NEU04716.1"/>
    </source>
</evidence>
<dbReference type="GO" id="GO:0005737">
    <property type="term" value="C:cytoplasm"/>
    <property type="evidence" value="ECO:0007669"/>
    <property type="project" value="UniProtKB-SubCell"/>
</dbReference>
<evidence type="ECO:0000256" key="3">
    <source>
        <dbReference type="ARBA" id="ARBA00019010"/>
    </source>
</evidence>
<dbReference type="NCBIfam" id="TIGR00150">
    <property type="entry name" value="T6A_YjeE"/>
    <property type="match status" value="1"/>
</dbReference>
<sequence length="153" mass="17273">MEFIVNTVEETQKLGIQIGKLCNSGDIICLIGDLGTGKTHLTKGIALGLEINESITSPTFNIVNEYDDGRLKFYHFDVYRVNDPDEIAAIGFDEYIFGNGVSVIEWANYIKELIPQDNLTILLEKVPQLGSSFRKVTIKHQGKRYDYIKELTL</sequence>
<gene>
    <name evidence="11" type="primary">tsaE</name>
    <name evidence="11" type="ORF">G3M99_07525</name>
</gene>
<accession>A0A6M0H1W2</accession>
<dbReference type="SUPFAM" id="SSF52540">
    <property type="entry name" value="P-loop containing nucleoside triphosphate hydrolases"/>
    <property type="match status" value="1"/>
</dbReference>
<dbReference type="PANTHER" id="PTHR33540:SF2">
    <property type="entry name" value="TRNA THREONYLCARBAMOYLADENOSINE BIOSYNTHESIS PROTEIN TSAE"/>
    <property type="match status" value="1"/>
</dbReference>
<dbReference type="GO" id="GO:0046872">
    <property type="term" value="F:metal ion binding"/>
    <property type="evidence" value="ECO:0007669"/>
    <property type="project" value="UniProtKB-KW"/>
</dbReference>
<evidence type="ECO:0000256" key="4">
    <source>
        <dbReference type="ARBA" id="ARBA00022490"/>
    </source>
</evidence>
<dbReference type="EMBL" id="JAAGPU010000011">
    <property type="protein sequence ID" value="NEU04716.1"/>
    <property type="molecule type" value="Genomic_DNA"/>
</dbReference>
<dbReference type="GO" id="GO:0002949">
    <property type="term" value="P:tRNA threonylcarbamoyladenosine modification"/>
    <property type="evidence" value="ECO:0007669"/>
    <property type="project" value="InterPro"/>
</dbReference>
<keyword evidence="8" id="KW-0067">ATP-binding</keyword>
<dbReference type="AlphaFoldDB" id="A0A6M0H1W2"/>
<organism evidence="11 12">
    <name type="scientific">Clostridium senegalense</name>
    <dbReference type="NCBI Taxonomy" id="1465809"/>
    <lineage>
        <taxon>Bacteria</taxon>
        <taxon>Bacillati</taxon>
        <taxon>Bacillota</taxon>
        <taxon>Clostridia</taxon>
        <taxon>Eubacteriales</taxon>
        <taxon>Clostridiaceae</taxon>
        <taxon>Clostridium</taxon>
    </lineage>
</organism>
<keyword evidence="12" id="KW-1185">Reference proteome</keyword>
<dbReference type="Pfam" id="PF02367">
    <property type="entry name" value="TsaE"/>
    <property type="match status" value="1"/>
</dbReference>
<evidence type="ECO:0000256" key="10">
    <source>
        <dbReference type="ARBA" id="ARBA00032441"/>
    </source>
</evidence>
<comment type="caution">
    <text evidence="11">The sequence shown here is derived from an EMBL/GenBank/DDBJ whole genome shotgun (WGS) entry which is preliminary data.</text>
</comment>
<dbReference type="InterPro" id="IPR003442">
    <property type="entry name" value="T6A_TsaE"/>
</dbReference>
<keyword evidence="4" id="KW-0963">Cytoplasm</keyword>
<evidence type="ECO:0000256" key="6">
    <source>
        <dbReference type="ARBA" id="ARBA00022723"/>
    </source>
</evidence>
<evidence type="ECO:0000313" key="12">
    <source>
        <dbReference type="Proteomes" id="UP000481872"/>
    </source>
</evidence>
<keyword evidence="7" id="KW-0547">Nucleotide-binding</keyword>
<comment type="subcellular location">
    <subcellularLocation>
        <location evidence="1">Cytoplasm</location>
    </subcellularLocation>
</comment>
<evidence type="ECO:0000256" key="9">
    <source>
        <dbReference type="ARBA" id="ARBA00022842"/>
    </source>
</evidence>
<keyword evidence="9" id="KW-0460">Magnesium</keyword>
<dbReference type="Gene3D" id="3.40.50.300">
    <property type="entry name" value="P-loop containing nucleotide triphosphate hydrolases"/>
    <property type="match status" value="1"/>
</dbReference>
<reference evidence="11 12" key="1">
    <citation type="submission" date="2020-02" db="EMBL/GenBank/DDBJ databases">
        <title>Genome assembly of a novel Clostridium senegalense strain.</title>
        <authorList>
            <person name="Gupta T.B."/>
            <person name="Jauregui R."/>
            <person name="Maclean P."/>
            <person name="Nawarathana A."/>
            <person name="Brightwell G."/>
        </authorList>
    </citation>
    <scope>NUCLEOTIDE SEQUENCE [LARGE SCALE GENOMIC DNA]</scope>
    <source>
        <strain evidence="11 12">AGRFS4</strain>
    </source>
</reference>
<comment type="similarity">
    <text evidence="2">Belongs to the TsaE family.</text>
</comment>
<evidence type="ECO:0000256" key="8">
    <source>
        <dbReference type="ARBA" id="ARBA00022840"/>
    </source>
</evidence>
<evidence type="ECO:0000256" key="1">
    <source>
        <dbReference type="ARBA" id="ARBA00004496"/>
    </source>
</evidence>
<dbReference type="Proteomes" id="UP000481872">
    <property type="component" value="Unassembled WGS sequence"/>
</dbReference>
<evidence type="ECO:0000256" key="7">
    <source>
        <dbReference type="ARBA" id="ARBA00022741"/>
    </source>
</evidence>
<evidence type="ECO:0000256" key="2">
    <source>
        <dbReference type="ARBA" id="ARBA00007599"/>
    </source>
</evidence>